<keyword evidence="2" id="KW-1185">Reference proteome</keyword>
<sequence>MKHLLVVLTPLSFSSCCPFLPKSAARLYASQRVAPYEKAADNFYKKHGDFPKDMDQLCKADKTIDTLVRNKDEHTQWAVNYRYISAGHYHLYMNHSHYSVSYHNGKHASTYVNCWR</sequence>
<dbReference type="AlphaFoldDB" id="A0A1M6S8S5"/>
<evidence type="ECO:0000313" key="1">
    <source>
        <dbReference type="EMBL" id="SHK41115.1"/>
    </source>
</evidence>
<gene>
    <name evidence="1" type="ORF">SAMN02745181_3753</name>
</gene>
<accession>A0A1M6S8S5</accession>
<dbReference type="EMBL" id="FQYR01000009">
    <property type="protein sequence ID" value="SHK41115.1"/>
    <property type="molecule type" value="Genomic_DNA"/>
</dbReference>
<protein>
    <submittedName>
        <fullName evidence="1">Uncharacterized protein</fullName>
    </submittedName>
</protein>
<name>A0A1M6S8S5_9BACT</name>
<evidence type="ECO:0000313" key="2">
    <source>
        <dbReference type="Proteomes" id="UP000184510"/>
    </source>
</evidence>
<dbReference type="InParanoid" id="A0A1M6S8S5"/>
<proteinExistence type="predicted"/>
<dbReference type="Proteomes" id="UP000184510">
    <property type="component" value="Unassembled WGS sequence"/>
</dbReference>
<reference evidence="1 2" key="1">
    <citation type="submission" date="2016-11" db="EMBL/GenBank/DDBJ databases">
        <authorList>
            <person name="Jaros S."/>
            <person name="Januszkiewicz K."/>
            <person name="Wedrychowicz H."/>
        </authorList>
    </citation>
    <scope>NUCLEOTIDE SEQUENCE [LARGE SCALE GENOMIC DNA]</scope>
    <source>
        <strain evidence="1 2">DSM 18772</strain>
    </source>
</reference>
<dbReference type="PROSITE" id="PS51257">
    <property type="entry name" value="PROKAR_LIPOPROTEIN"/>
    <property type="match status" value="1"/>
</dbReference>
<organism evidence="1 2">
    <name type="scientific">Rubritalea squalenifaciens DSM 18772</name>
    <dbReference type="NCBI Taxonomy" id="1123071"/>
    <lineage>
        <taxon>Bacteria</taxon>
        <taxon>Pseudomonadati</taxon>
        <taxon>Verrucomicrobiota</taxon>
        <taxon>Verrucomicrobiia</taxon>
        <taxon>Verrucomicrobiales</taxon>
        <taxon>Rubritaleaceae</taxon>
        <taxon>Rubritalea</taxon>
    </lineage>
</organism>
<dbReference type="RefSeq" id="WP_143185292.1">
    <property type="nucleotide sequence ID" value="NZ_FQYR01000009.1"/>
</dbReference>